<feature type="compositionally biased region" description="Polar residues" evidence="5">
    <location>
        <begin position="370"/>
        <end position="390"/>
    </location>
</feature>
<feature type="region of interest" description="Disordered" evidence="5">
    <location>
        <begin position="194"/>
        <end position="230"/>
    </location>
</feature>
<dbReference type="PRINTS" id="PR00153">
    <property type="entry name" value="CSAPPISMRASE"/>
</dbReference>
<feature type="domain" description="PPIase cyclophilin-type" evidence="6">
    <location>
        <begin position="55"/>
        <end position="164"/>
    </location>
</feature>
<dbReference type="PANTHER" id="PTHR11071">
    <property type="entry name" value="PEPTIDYL-PROLYL CIS-TRANS ISOMERASE"/>
    <property type="match status" value="1"/>
</dbReference>
<evidence type="ECO:0000313" key="8">
    <source>
        <dbReference type="Proteomes" id="UP000006757"/>
    </source>
</evidence>
<dbReference type="InterPro" id="IPR002130">
    <property type="entry name" value="Cyclophilin-type_PPIase_dom"/>
</dbReference>
<keyword evidence="4" id="KW-0413">Isomerase</keyword>
<accession>K1W090</accession>
<feature type="compositionally biased region" description="Low complexity" evidence="5">
    <location>
        <begin position="405"/>
        <end position="417"/>
    </location>
</feature>
<feature type="region of interest" description="Disordered" evidence="5">
    <location>
        <begin position="245"/>
        <end position="282"/>
    </location>
</feature>
<keyword evidence="3" id="KW-0697">Rotamase</keyword>
<dbReference type="PROSITE" id="PS50072">
    <property type="entry name" value="CSA_PPIASE_2"/>
    <property type="match status" value="1"/>
</dbReference>
<dbReference type="InParanoid" id="K1W090"/>
<dbReference type="eggNOG" id="KOG0879">
    <property type="taxonomic scope" value="Eukaryota"/>
</dbReference>
<dbReference type="SUPFAM" id="SSF50891">
    <property type="entry name" value="Cyclophilin-like"/>
    <property type="match status" value="1"/>
</dbReference>
<evidence type="ECO:0000256" key="1">
    <source>
        <dbReference type="ARBA" id="ARBA00000971"/>
    </source>
</evidence>
<evidence type="ECO:0000256" key="4">
    <source>
        <dbReference type="ARBA" id="ARBA00023235"/>
    </source>
</evidence>
<dbReference type="AlphaFoldDB" id="K1W090"/>
<dbReference type="GO" id="GO:0005737">
    <property type="term" value="C:cytoplasm"/>
    <property type="evidence" value="ECO:0007669"/>
    <property type="project" value="TreeGrafter"/>
</dbReference>
<evidence type="ECO:0000313" key="7">
    <source>
        <dbReference type="EMBL" id="EKD02483.1"/>
    </source>
</evidence>
<dbReference type="EC" id="5.2.1.8" evidence="2"/>
<feature type="compositionally biased region" description="Low complexity" evidence="5">
    <location>
        <begin position="194"/>
        <end position="205"/>
    </location>
</feature>
<evidence type="ECO:0000256" key="3">
    <source>
        <dbReference type="ARBA" id="ARBA00023110"/>
    </source>
</evidence>
<dbReference type="Pfam" id="PF00160">
    <property type="entry name" value="Pro_isomerase"/>
    <property type="match status" value="1"/>
</dbReference>
<keyword evidence="8" id="KW-1185">Reference proteome</keyword>
<dbReference type="GO" id="GO:0006457">
    <property type="term" value="P:protein folding"/>
    <property type="evidence" value="ECO:0007669"/>
    <property type="project" value="TreeGrafter"/>
</dbReference>
<dbReference type="GO" id="GO:0016018">
    <property type="term" value="F:cyclosporin A binding"/>
    <property type="evidence" value="ECO:0007669"/>
    <property type="project" value="TreeGrafter"/>
</dbReference>
<dbReference type="EMBL" id="AMBO01000282">
    <property type="protein sequence ID" value="EKD02483.1"/>
    <property type="molecule type" value="Genomic_DNA"/>
</dbReference>
<comment type="caution">
    <text evidence="7">The sequence shown here is derived from an EMBL/GenBank/DDBJ whole genome shotgun (WGS) entry which is preliminary data.</text>
</comment>
<feature type="compositionally biased region" description="Gly residues" evidence="5">
    <location>
        <begin position="169"/>
        <end position="182"/>
    </location>
</feature>
<dbReference type="Gene3D" id="2.40.100.10">
    <property type="entry name" value="Cyclophilin-like"/>
    <property type="match status" value="1"/>
</dbReference>
<evidence type="ECO:0000259" key="6">
    <source>
        <dbReference type="PROSITE" id="PS50072"/>
    </source>
</evidence>
<dbReference type="HOGENOM" id="CLU_716089_0_0_1"/>
<dbReference type="Proteomes" id="UP000006757">
    <property type="component" value="Unassembled WGS sequence"/>
</dbReference>
<evidence type="ECO:0000256" key="5">
    <source>
        <dbReference type="SAM" id="MobiDB-lite"/>
    </source>
</evidence>
<gene>
    <name evidence="7" type="ORF">A1Q2_03243</name>
</gene>
<protein>
    <recommendedName>
        <fullName evidence="2">peptidylprolyl isomerase</fullName>
        <ecNumber evidence="2">5.2.1.8</ecNumber>
    </recommendedName>
</protein>
<feature type="compositionally biased region" description="Low complexity" evidence="5">
    <location>
        <begin position="344"/>
        <end position="369"/>
    </location>
</feature>
<proteinExistence type="predicted"/>
<sequence length="417" mass="43299">MLNKVKQSLHKHFLPPDLHKSLNAPEGVVRPKVWLDVVRGEDSNDTKRIEIGTLFVSTALTSELFSDIVPNYERATFHRVVPGFTVQGGDIINGDGTGIWSIYGGPFADENFTVPHSAKGLVSMFFITLAESEFLNGKHVVFGRVVGGWDVVKKIEAQGVNTGNTGQQAGTGAGTAAGAGAAAGGAAGAAGLAGQHAAQQQQGAALPTEHTQQTQSALPQEHAGQPQHALPQQNINQPQHALPQEHVNQPQHALPQEHANQPQHALPPGQQQGGIVGQGQQVPQQGVAGGVAGVQQGVAGQAPQGVAGQGVQGIQQQGLAQQGQQIPGQQGIAQQGVAQQGVPQQGLQQGVPQQGLQQGQLHQGVAGQQLNQQGQAPVSAQQLAPEQGGQSAPLADRFPDPPQAQPAQTTQTMQGQY</sequence>
<feature type="region of interest" description="Disordered" evidence="5">
    <location>
        <begin position="161"/>
        <end position="182"/>
    </location>
</feature>
<dbReference type="STRING" id="1220162.K1W090"/>
<name>K1W090_TRIAC</name>
<dbReference type="GO" id="GO:0003755">
    <property type="term" value="F:peptidyl-prolyl cis-trans isomerase activity"/>
    <property type="evidence" value="ECO:0007669"/>
    <property type="project" value="UniProtKB-KW"/>
</dbReference>
<reference evidence="7 8" key="1">
    <citation type="journal article" date="2012" name="Eukaryot. Cell">
        <title>Genome sequence of the Trichosporon asahii environmental strain CBS 8904.</title>
        <authorList>
            <person name="Yang R.Y."/>
            <person name="Li H.T."/>
            <person name="Zhu H."/>
            <person name="Zhou G.P."/>
            <person name="Wang M."/>
            <person name="Wang L."/>
        </authorList>
    </citation>
    <scope>NUCLEOTIDE SEQUENCE [LARGE SCALE GENOMIC DNA]</scope>
    <source>
        <strain evidence="7 8">CBS 8904</strain>
    </source>
</reference>
<evidence type="ECO:0000256" key="2">
    <source>
        <dbReference type="ARBA" id="ARBA00013194"/>
    </source>
</evidence>
<dbReference type="PANTHER" id="PTHR11071:SF561">
    <property type="entry name" value="PEPTIDYL-PROLYL CIS-TRANS ISOMERASE D-RELATED"/>
    <property type="match status" value="1"/>
</dbReference>
<feature type="region of interest" description="Disordered" evidence="5">
    <location>
        <begin position="344"/>
        <end position="417"/>
    </location>
</feature>
<comment type="catalytic activity">
    <reaction evidence="1">
        <text>[protein]-peptidylproline (omega=180) = [protein]-peptidylproline (omega=0)</text>
        <dbReference type="Rhea" id="RHEA:16237"/>
        <dbReference type="Rhea" id="RHEA-COMP:10747"/>
        <dbReference type="Rhea" id="RHEA-COMP:10748"/>
        <dbReference type="ChEBI" id="CHEBI:83833"/>
        <dbReference type="ChEBI" id="CHEBI:83834"/>
        <dbReference type="EC" id="5.2.1.8"/>
    </reaction>
</comment>
<organism evidence="7 8">
    <name type="scientific">Trichosporon asahii var. asahii (strain CBS 8904)</name>
    <name type="common">Yeast</name>
    <dbReference type="NCBI Taxonomy" id="1220162"/>
    <lineage>
        <taxon>Eukaryota</taxon>
        <taxon>Fungi</taxon>
        <taxon>Dikarya</taxon>
        <taxon>Basidiomycota</taxon>
        <taxon>Agaricomycotina</taxon>
        <taxon>Tremellomycetes</taxon>
        <taxon>Trichosporonales</taxon>
        <taxon>Trichosporonaceae</taxon>
        <taxon>Trichosporon</taxon>
    </lineage>
</organism>
<dbReference type="InterPro" id="IPR029000">
    <property type="entry name" value="Cyclophilin-like_dom_sf"/>
</dbReference>
<feature type="compositionally biased region" description="Polar residues" evidence="5">
    <location>
        <begin position="209"/>
        <end position="218"/>
    </location>
</feature>